<dbReference type="EMBL" id="AORK01000008">
    <property type="protein sequence ID" value="EOA07444.1"/>
    <property type="molecule type" value="Genomic_DNA"/>
</dbReference>
<dbReference type="Proteomes" id="UP000015348">
    <property type="component" value="Unassembled WGS sequence"/>
</dbReference>
<sequence length="757" mass="87238">MGENRMKLKNLLTKKILISSGSVLFTAVGSTTIGVTVSKVTKNKKDIANLELRNNVGYLNRKDNNVIIQRFIDNNRDNLDNLTVDNFNVLNEDSNSILVKVDDNNKDYKGELKVIFNIRTKLSDMNLNIELGGFNELNQQEIIQTFIQKNSDKLQGVTVDNFDLINSTKNSLTIAVKDIFDLQGQITINFNIKTKISEMDLNLNAGYFVIKNDEKIINAFIKNNANKLTALNKDNFEIISSNDDSLTVKIKNSDKFQGQITINFNIDKNVKNINEELKTKLGIDKDSDNDILNKFLEINKDALKGLTINDLKVVNKSSTSDDIKSATIKSDLTDFKLEAEITYWIRKDINTIKDLNTELYGYDANPSDRDLAWFFFERNKEKISPLHEGNFRVIKRDQRTITMSVINSDHYTGEIKANLNDRIDIGSKNLTTIFTTKTITKDTNFDIDIFKNANYSKLELFSLTKLDIVEQEFKGSEIHVTIEVKESKYYKGKIKVIYKEGKNIWDEDGFNKVNRNIDLKDEKPFKENIVESFYELNKKTLNDLKISKENIRVEYILYGGSYANVTLDGDIDYYGNFSVSYKFNRIDINTLKIKSLRLNKNKEVTKENIQERFAEQYSNLFFKYNDEFFGYYRGYASGFEKKDVIVKSFNKDSAEVEIKYQNWFKGTLKLRLEKVTDISDLNLNLDFITDIEKSRFEKYADNISIDKIIAENKEKFNGINLNNAKWSYWTASGGISGITVESKELIGTIFITKPDKQ</sequence>
<reference evidence="1 2" key="1">
    <citation type="journal article" date="2013" name="Genome Announc.">
        <title>Draft Genome Sequences of Mycoplasma auris and Mycoplasma yeatsii, Two Species of the Ear Canal of Caprinae.</title>
        <authorList>
            <person name="Dordet-Frisoni E."/>
            <person name="Baranowski E."/>
            <person name="Barre A."/>
            <person name="Blanchard A."/>
            <person name="Breton M."/>
            <person name="Couture C."/>
            <person name="Dupuy V."/>
            <person name="Gaurivaud P."/>
            <person name="Jacob D."/>
            <person name="Lemaitre C."/>
            <person name="Manso-Silvan L."/>
            <person name="Nikolski M."/>
            <person name="Nouvel L.X."/>
            <person name="Poumarat F."/>
            <person name="Sirand-Pugnet P."/>
            <person name="Thebault P."/>
            <person name="Theil S."/>
            <person name="Thiaucourt F."/>
            <person name="Citti C."/>
            <person name="Tardy F."/>
        </authorList>
    </citation>
    <scope>NUCLEOTIDE SEQUENCE [LARGE SCALE GENOMIC DNA]</scope>
    <source>
        <strain evidence="1 2">13926</strain>
    </source>
</reference>
<accession>S6G8G7</accession>
<gene>
    <name evidence="1" type="ORF">MYEA_1920</name>
</gene>
<name>S6G8G7_9MOLU</name>
<comment type="caution">
    <text evidence="1">The sequence shown here is derived from an EMBL/GenBank/DDBJ whole genome shotgun (WGS) entry which is preliminary data.</text>
</comment>
<organism evidence="1 2">
    <name type="scientific">Mycoplasma yeatsii 13926</name>
    <dbReference type="NCBI Taxonomy" id="1188240"/>
    <lineage>
        <taxon>Bacteria</taxon>
        <taxon>Bacillati</taxon>
        <taxon>Mycoplasmatota</taxon>
        <taxon>Mollicutes</taxon>
        <taxon>Mycoplasmataceae</taxon>
        <taxon>Mycoplasma</taxon>
    </lineage>
</organism>
<dbReference type="PATRIC" id="fig|1188240.3.peg.193"/>
<protein>
    <submittedName>
        <fullName evidence="1">Uncharacterized protein</fullName>
    </submittedName>
</protein>
<evidence type="ECO:0000313" key="2">
    <source>
        <dbReference type="Proteomes" id="UP000015348"/>
    </source>
</evidence>
<proteinExistence type="predicted"/>
<dbReference type="AlphaFoldDB" id="S6G8G7"/>
<evidence type="ECO:0000313" key="1">
    <source>
        <dbReference type="EMBL" id="EOA07444.1"/>
    </source>
</evidence>